<dbReference type="GO" id="GO:0034389">
    <property type="term" value="P:lipid droplet organization"/>
    <property type="evidence" value="ECO:0007669"/>
    <property type="project" value="Ensembl"/>
</dbReference>
<organism evidence="7 8">
    <name type="scientific">Salvator merianae</name>
    <name type="common">Argentine black and white tegu</name>
    <name type="synonym">Tupinambis merianae</name>
    <dbReference type="NCBI Taxonomy" id="96440"/>
    <lineage>
        <taxon>Eukaryota</taxon>
        <taxon>Metazoa</taxon>
        <taxon>Chordata</taxon>
        <taxon>Craniata</taxon>
        <taxon>Vertebrata</taxon>
        <taxon>Euteleostomi</taxon>
        <taxon>Lepidosauria</taxon>
        <taxon>Squamata</taxon>
        <taxon>Bifurcata</taxon>
        <taxon>Unidentata</taxon>
        <taxon>Episquamata</taxon>
        <taxon>Laterata</taxon>
        <taxon>Teiioidea</taxon>
        <taxon>Teiidae</taxon>
        <taxon>Salvator</taxon>
    </lineage>
</organism>
<keyword evidence="4 6" id="KW-1133">Transmembrane helix</keyword>
<feature type="transmembrane region" description="Helical" evidence="6">
    <location>
        <begin position="77"/>
        <end position="97"/>
    </location>
</feature>
<feature type="transmembrane region" description="Helical" evidence="6">
    <location>
        <begin position="104"/>
        <end position="124"/>
    </location>
</feature>
<dbReference type="PANTHER" id="PTHR10057:SF4">
    <property type="entry name" value="TRANSLOCATOR PROTEIN 2"/>
    <property type="match status" value="1"/>
</dbReference>
<evidence type="ECO:0000313" key="8">
    <source>
        <dbReference type="Proteomes" id="UP000694421"/>
    </source>
</evidence>
<dbReference type="PANTHER" id="PTHR10057">
    <property type="entry name" value="PERIPHERAL-TYPE BENZODIAZEPINE RECEPTOR"/>
    <property type="match status" value="1"/>
</dbReference>
<reference evidence="7" key="1">
    <citation type="submission" date="2025-08" db="UniProtKB">
        <authorList>
            <consortium name="Ensembl"/>
        </authorList>
    </citation>
    <scope>IDENTIFICATION</scope>
</reference>
<comment type="subcellular location">
    <subcellularLocation>
        <location evidence="1">Membrane</location>
        <topology evidence="1">Multi-pass membrane protein</topology>
    </subcellularLocation>
</comment>
<dbReference type="GO" id="GO:0140485">
    <property type="term" value="F:5-aminolevulinic acid transmembrane transporter activity"/>
    <property type="evidence" value="ECO:0007669"/>
    <property type="project" value="Ensembl"/>
</dbReference>
<dbReference type="Pfam" id="PF03073">
    <property type="entry name" value="TspO_MBR"/>
    <property type="match status" value="1"/>
</dbReference>
<evidence type="ECO:0000256" key="2">
    <source>
        <dbReference type="ARBA" id="ARBA00007524"/>
    </source>
</evidence>
<dbReference type="OMA" id="SWYPINK"/>
<dbReference type="GeneTree" id="ENSGT00390000012980"/>
<sequence length="165" mass="18875">MWTHALGFAVLPHLGGFLGWFFTRKEVPTWFESLKKPSWRPPNKMFPVAWTALYTSMGYASYLVWKDTGGFNSKAVVPLGLYGAQLALNWAWTPIFFGAHKLKLALIDIVSLYGLVLATMYSWYPINKTSTLLMVPYLAWLTLASSLTYCIWRDNPEQEKGKKKE</sequence>
<keyword evidence="3 6" id="KW-0812">Transmembrane</keyword>
<name>A0A8D0E8I3_SALMN</name>
<dbReference type="FunFam" id="1.20.1260.100:FF:000001">
    <property type="entry name" value="translocator protein 2"/>
    <property type="match status" value="1"/>
</dbReference>
<dbReference type="AlphaFoldDB" id="A0A8D0E8I3"/>
<dbReference type="GO" id="GO:0015485">
    <property type="term" value="F:cholesterol binding"/>
    <property type="evidence" value="ECO:0007669"/>
    <property type="project" value="Ensembl"/>
</dbReference>
<dbReference type="GO" id="GO:0043353">
    <property type="term" value="P:enucleate erythrocyte differentiation"/>
    <property type="evidence" value="ECO:0007669"/>
    <property type="project" value="Ensembl"/>
</dbReference>
<evidence type="ECO:0000256" key="1">
    <source>
        <dbReference type="ARBA" id="ARBA00004141"/>
    </source>
</evidence>
<reference evidence="7" key="2">
    <citation type="submission" date="2025-09" db="UniProtKB">
        <authorList>
            <consortium name="Ensembl"/>
        </authorList>
    </citation>
    <scope>IDENTIFICATION</scope>
</reference>
<feature type="transmembrane region" description="Helical" evidence="6">
    <location>
        <begin position="6"/>
        <end position="23"/>
    </location>
</feature>
<feature type="transmembrane region" description="Helical" evidence="6">
    <location>
        <begin position="44"/>
        <end position="65"/>
    </location>
</feature>
<dbReference type="CDD" id="cd15904">
    <property type="entry name" value="TSPO_MBR"/>
    <property type="match status" value="1"/>
</dbReference>
<feature type="transmembrane region" description="Helical" evidence="6">
    <location>
        <begin position="130"/>
        <end position="152"/>
    </location>
</feature>
<dbReference type="Proteomes" id="UP000694421">
    <property type="component" value="Unplaced"/>
</dbReference>
<dbReference type="InterPro" id="IPR004307">
    <property type="entry name" value="TspO_MBR"/>
</dbReference>
<keyword evidence="8" id="KW-1185">Reference proteome</keyword>
<keyword evidence="5 6" id="KW-0472">Membrane</keyword>
<dbReference type="GO" id="GO:0140484">
    <property type="term" value="P:5-aminolevulinic acid import across plasma membrane"/>
    <property type="evidence" value="ECO:0007669"/>
    <property type="project" value="Ensembl"/>
</dbReference>
<protein>
    <submittedName>
        <fullName evidence="7">Translocator protein 2</fullName>
    </submittedName>
</protein>
<evidence type="ECO:0000256" key="5">
    <source>
        <dbReference type="ARBA" id="ARBA00023136"/>
    </source>
</evidence>
<dbReference type="GO" id="GO:0005741">
    <property type="term" value="C:mitochondrial outer membrane"/>
    <property type="evidence" value="ECO:0007669"/>
    <property type="project" value="TreeGrafter"/>
</dbReference>
<accession>A0A8D0E8I3</accession>
<proteinExistence type="inferred from homology"/>
<dbReference type="GO" id="GO:0032367">
    <property type="term" value="P:intracellular cholesterol transport"/>
    <property type="evidence" value="ECO:0007669"/>
    <property type="project" value="Ensembl"/>
</dbReference>
<evidence type="ECO:0000256" key="3">
    <source>
        <dbReference type="ARBA" id="ARBA00022692"/>
    </source>
</evidence>
<evidence type="ECO:0000256" key="4">
    <source>
        <dbReference type="ARBA" id="ARBA00022989"/>
    </source>
</evidence>
<dbReference type="InterPro" id="IPR038330">
    <property type="entry name" value="TspO/MBR-related_sf"/>
</dbReference>
<dbReference type="Gene3D" id="1.20.1260.100">
    <property type="entry name" value="TspO/MBR protein"/>
    <property type="match status" value="1"/>
</dbReference>
<dbReference type="Ensembl" id="ENSSMRT00000031868.1">
    <property type="protein sequence ID" value="ENSSMRP00000027272.1"/>
    <property type="gene ID" value="ENSSMRG00000021026.1"/>
</dbReference>
<dbReference type="PIRSF" id="PIRSF005859">
    <property type="entry name" value="PBR"/>
    <property type="match status" value="1"/>
</dbReference>
<comment type="similarity">
    <text evidence="2">Belongs to the TspO/BZRP family.</text>
</comment>
<evidence type="ECO:0000256" key="6">
    <source>
        <dbReference type="SAM" id="Phobius"/>
    </source>
</evidence>
<dbReference type="GO" id="GO:0005886">
    <property type="term" value="C:plasma membrane"/>
    <property type="evidence" value="ECO:0007669"/>
    <property type="project" value="Ensembl"/>
</dbReference>
<dbReference type="GO" id="GO:0005783">
    <property type="term" value="C:endoplasmic reticulum"/>
    <property type="evidence" value="ECO:0007669"/>
    <property type="project" value="Ensembl"/>
</dbReference>
<evidence type="ECO:0000313" key="7">
    <source>
        <dbReference type="Ensembl" id="ENSSMRP00000027272.1"/>
    </source>
</evidence>